<name>A0ABR4BYF5_9HELO</name>
<feature type="compositionally biased region" description="Basic and acidic residues" evidence="1">
    <location>
        <begin position="517"/>
        <end position="527"/>
    </location>
</feature>
<feature type="compositionally biased region" description="Basic and acidic residues" evidence="1">
    <location>
        <begin position="537"/>
        <end position="547"/>
    </location>
</feature>
<keyword evidence="3" id="KW-1185">Reference proteome</keyword>
<dbReference type="Proteomes" id="UP001595075">
    <property type="component" value="Unassembled WGS sequence"/>
</dbReference>
<dbReference type="EMBL" id="JAZHXI010000017">
    <property type="protein sequence ID" value="KAL2062286.1"/>
    <property type="molecule type" value="Genomic_DNA"/>
</dbReference>
<sequence>MEKAYVPILKHRGRIRVLTEDENDNDNNTEPNRVSDKDNERPKMIKNIPETGESTLMMPTQSQGYVNQYQTQTPSEAPAPAQSQSERQIECQHQSQQDKQGQRQSQSYRDNQYHSRSEREVKESKIKIADDYILAGSEYIEDAKLKPGTKTDLTNQESEFAMKDLKEALESEMFRVWPVYEGEETPVSVPGGSKAGKVSNRDNEKGTQDAKSQSKPQGGMEESAIMPVTHATTAEKQRRDAIAEEWKAKEERDITGRKRMVGGYEDVLEDDMLKSLDWFQKPTLKCVRLEEYRRGQDTDEEDSGEEWSRVRRREREERRTGQSWNVKDGIRNYGSGKTDAKTKYESRSASDERKEGTMKPEPQAEGEQMCKWKQESGDKPTLDRRPTQTSSSVSRKDVETTSNSYAKQKHKHQNGDKLAVNRRPRYSRKNNTADLISYVEQEGGIATKSKSQAEQEQEGSGKPTHAQRPTYTPVYKSQKNVTTNSRSQAEREQEEKREGSGKPIPAPGSISSQKHVTTKDAEQDKNIGSELKSQAEQGKKQKNESSDKPTVVRKPTYTSSFAQRDLKARRHSSDSKP</sequence>
<feature type="compositionally biased region" description="Basic and acidic residues" evidence="1">
    <location>
        <begin position="338"/>
        <end position="358"/>
    </location>
</feature>
<gene>
    <name evidence="2" type="ORF">VTL71DRAFT_6552</name>
</gene>
<proteinExistence type="predicted"/>
<feature type="region of interest" description="Disordered" evidence="1">
    <location>
        <begin position="183"/>
        <end position="257"/>
    </location>
</feature>
<feature type="region of interest" description="Disordered" evidence="1">
    <location>
        <begin position="289"/>
        <end position="577"/>
    </location>
</feature>
<evidence type="ECO:0000313" key="3">
    <source>
        <dbReference type="Proteomes" id="UP001595075"/>
    </source>
</evidence>
<feature type="compositionally biased region" description="Basic and acidic residues" evidence="1">
    <location>
        <begin position="111"/>
        <end position="122"/>
    </location>
</feature>
<feature type="compositionally biased region" description="Polar residues" evidence="1">
    <location>
        <begin position="52"/>
        <end position="86"/>
    </location>
</feature>
<feature type="compositionally biased region" description="Polar residues" evidence="1">
    <location>
        <begin position="467"/>
        <end position="487"/>
    </location>
</feature>
<reference evidence="2 3" key="1">
    <citation type="journal article" date="2024" name="Commun. Biol.">
        <title>Comparative genomic analysis of thermophilic fungi reveals convergent evolutionary adaptations and gene losses.</title>
        <authorList>
            <person name="Steindorff A.S."/>
            <person name="Aguilar-Pontes M.V."/>
            <person name="Robinson A.J."/>
            <person name="Andreopoulos B."/>
            <person name="LaButti K."/>
            <person name="Kuo A."/>
            <person name="Mondo S."/>
            <person name="Riley R."/>
            <person name="Otillar R."/>
            <person name="Haridas S."/>
            <person name="Lipzen A."/>
            <person name="Grimwood J."/>
            <person name="Schmutz J."/>
            <person name="Clum A."/>
            <person name="Reid I.D."/>
            <person name="Moisan M.C."/>
            <person name="Butler G."/>
            <person name="Nguyen T.T.M."/>
            <person name="Dewar K."/>
            <person name="Conant G."/>
            <person name="Drula E."/>
            <person name="Henrissat B."/>
            <person name="Hansel C."/>
            <person name="Singer S."/>
            <person name="Hutchinson M.I."/>
            <person name="de Vries R.P."/>
            <person name="Natvig D.O."/>
            <person name="Powell A.J."/>
            <person name="Tsang A."/>
            <person name="Grigoriev I.V."/>
        </authorList>
    </citation>
    <scope>NUCLEOTIDE SEQUENCE [LARGE SCALE GENOMIC DNA]</scope>
    <source>
        <strain evidence="2 3">CBS 494.80</strain>
    </source>
</reference>
<feature type="compositionally biased region" description="Basic and acidic residues" evidence="1">
    <location>
        <begin position="368"/>
        <end position="386"/>
    </location>
</feature>
<feature type="compositionally biased region" description="Low complexity" evidence="1">
    <location>
        <begin position="92"/>
        <end position="107"/>
    </location>
</feature>
<feature type="compositionally biased region" description="Basic and acidic residues" evidence="1">
    <location>
        <begin position="233"/>
        <end position="256"/>
    </location>
</feature>
<feature type="compositionally biased region" description="Basic and acidic residues" evidence="1">
    <location>
        <begin position="306"/>
        <end position="320"/>
    </location>
</feature>
<accession>A0ABR4BYF5</accession>
<evidence type="ECO:0000313" key="2">
    <source>
        <dbReference type="EMBL" id="KAL2062286.1"/>
    </source>
</evidence>
<comment type="caution">
    <text evidence="2">The sequence shown here is derived from an EMBL/GenBank/DDBJ whole genome shotgun (WGS) entry which is preliminary data.</text>
</comment>
<feature type="compositionally biased region" description="Basic and acidic residues" evidence="1">
    <location>
        <begin position="199"/>
        <end position="208"/>
    </location>
</feature>
<feature type="compositionally biased region" description="Basic and acidic residues" evidence="1">
    <location>
        <begin position="33"/>
        <end position="43"/>
    </location>
</feature>
<evidence type="ECO:0000256" key="1">
    <source>
        <dbReference type="SAM" id="MobiDB-lite"/>
    </source>
</evidence>
<protein>
    <submittedName>
        <fullName evidence="2">Uncharacterized protein</fullName>
    </submittedName>
</protein>
<feature type="region of interest" description="Disordered" evidence="1">
    <location>
        <begin position="1"/>
        <end position="122"/>
    </location>
</feature>
<feature type="compositionally biased region" description="Basic and acidic residues" evidence="1">
    <location>
        <begin position="488"/>
        <end position="500"/>
    </location>
</feature>
<organism evidence="2 3">
    <name type="scientific">Oculimacula yallundae</name>
    <dbReference type="NCBI Taxonomy" id="86028"/>
    <lineage>
        <taxon>Eukaryota</taxon>
        <taxon>Fungi</taxon>
        <taxon>Dikarya</taxon>
        <taxon>Ascomycota</taxon>
        <taxon>Pezizomycotina</taxon>
        <taxon>Leotiomycetes</taxon>
        <taxon>Helotiales</taxon>
        <taxon>Ploettnerulaceae</taxon>
        <taxon>Oculimacula</taxon>
    </lineage>
</organism>